<organism evidence="2 3">
    <name type="scientific">Onishia taeanensis</name>
    <dbReference type="NCBI Taxonomy" id="284577"/>
    <lineage>
        <taxon>Bacteria</taxon>
        <taxon>Pseudomonadati</taxon>
        <taxon>Pseudomonadota</taxon>
        <taxon>Gammaproteobacteria</taxon>
        <taxon>Oceanospirillales</taxon>
        <taxon>Halomonadaceae</taxon>
        <taxon>Onishia</taxon>
    </lineage>
</organism>
<dbReference type="Pfam" id="PF04102">
    <property type="entry name" value="SlyX"/>
    <property type="match status" value="1"/>
</dbReference>
<dbReference type="Proteomes" id="UP000249700">
    <property type="component" value="Unassembled WGS sequence"/>
</dbReference>
<dbReference type="AlphaFoldDB" id="A0A328XU16"/>
<evidence type="ECO:0000313" key="2">
    <source>
        <dbReference type="EMBL" id="RAR63621.1"/>
    </source>
</evidence>
<reference evidence="2 3" key="1">
    <citation type="submission" date="2018-06" db="EMBL/GenBank/DDBJ databases">
        <title>Comparative analysis of microorganisms from saline springs in Andes Mountain Range, Colombia.</title>
        <authorList>
            <person name="Rubin E."/>
        </authorList>
    </citation>
    <scope>NUCLEOTIDE SEQUENCE [LARGE SCALE GENOMIC DNA]</scope>
    <source>
        <strain evidence="2 3">USBA-857</strain>
    </source>
</reference>
<evidence type="ECO:0000313" key="3">
    <source>
        <dbReference type="Proteomes" id="UP000249700"/>
    </source>
</evidence>
<name>A0A328XU16_9GAMM</name>
<feature type="compositionally biased region" description="Polar residues" evidence="1">
    <location>
        <begin position="63"/>
        <end position="77"/>
    </location>
</feature>
<comment type="caution">
    <text evidence="2">The sequence shown here is derived from an EMBL/GenBank/DDBJ whole genome shotgun (WGS) entry which is preliminary data.</text>
</comment>
<dbReference type="Gene3D" id="1.20.5.300">
    <property type="match status" value="1"/>
</dbReference>
<evidence type="ECO:0000256" key="1">
    <source>
        <dbReference type="SAM" id="MobiDB-lite"/>
    </source>
</evidence>
<protein>
    <submittedName>
        <fullName evidence="2">SlyX protein</fullName>
    </submittedName>
</protein>
<dbReference type="InterPro" id="IPR007236">
    <property type="entry name" value="SlyX"/>
</dbReference>
<gene>
    <name evidence="2" type="ORF">BCL93_102364</name>
</gene>
<sequence>MNGNTPQEDTTMQEHDWLARLEGIESRIAYQEHWLDTLDQAVAAQETRLSALERMNELMQAKLRQQQHALSDASGEQASLEDERPPHY</sequence>
<feature type="region of interest" description="Disordered" evidence="1">
    <location>
        <begin position="63"/>
        <end position="88"/>
    </location>
</feature>
<dbReference type="OrthoDB" id="6183310at2"/>
<dbReference type="EMBL" id="QLSX01000002">
    <property type="protein sequence ID" value="RAR63621.1"/>
    <property type="molecule type" value="Genomic_DNA"/>
</dbReference>
<accession>A0A328XU16</accession>
<proteinExistence type="predicted"/>